<evidence type="ECO:0000256" key="1">
    <source>
        <dbReference type="SAM" id="MobiDB-lite"/>
    </source>
</evidence>
<feature type="compositionally biased region" description="Basic residues" evidence="1">
    <location>
        <begin position="194"/>
        <end position="205"/>
    </location>
</feature>
<dbReference type="AlphaFoldDB" id="A0A212TAL0"/>
<dbReference type="InterPro" id="IPR018968">
    <property type="entry name" value="Phasin"/>
</dbReference>
<reference evidence="3 4" key="1">
    <citation type="submission" date="2017-06" db="EMBL/GenBank/DDBJ databases">
        <authorList>
            <person name="Kim H.J."/>
            <person name="Triplett B.A."/>
        </authorList>
    </citation>
    <scope>NUCLEOTIDE SEQUENCE [LARGE SCALE GENOMIC DNA]</scope>
    <source>
        <strain evidence="3 4">MWH-VicM1</strain>
    </source>
</reference>
<keyword evidence="4" id="KW-1185">Reference proteome</keyword>
<accession>A0A212TAL0</accession>
<feature type="domain" description="Phasin" evidence="2">
    <location>
        <begin position="9"/>
        <end position="107"/>
    </location>
</feature>
<evidence type="ECO:0000259" key="2">
    <source>
        <dbReference type="Pfam" id="PF09361"/>
    </source>
</evidence>
<dbReference type="Pfam" id="PF09361">
    <property type="entry name" value="Phasin_2"/>
    <property type="match status" value="1"/>
</dbReference>
<proteinExistence type="predicted"/>
<organism evidence="3 4">
    <name type="scientific">Polynucleobacter victoriensis</name>
    <dbReference type="NCBI Taxonomy" id="2049319"/>
    <lineage>
        <taxon>Bacteria</taxon>
        <taxon>Pseudomonadati</taxon>
        <taxon>Pseudomonadota</taxon>
        <taxon>Betaproteobacteria</taxon>
        <taxon>Burkholderiales</taxon>
        <taxon>Burkholderiaceae</taxon>
        <taxon>Polynucleobacter</taxon>
    </lineage>
</organism>
<sequence>MNQDQITAKFAEIQGESLNTAFALSTKALERAQQLADINFSATKAVIEEAQDGLEQALTVKDPQAFVSYVQSDALAPLGNKLAAHQRAVAKIVREGQVELAEVAEAQLEQFQEGVQNWVDTFAANAPAGSDVFVNALKTSVGSALQGFEQFQAAAKEAAAVAEQNAEQAVEAIQGFAKQAKTAAASVKPATRAAAKKPAARRGRK</sequence>
<name>A0A212TAL0_9BURK</name>
<dbReference type="Proteomes" id="UP000197215">
    <property type="component" value="Unassembled WGS sequence"/>
</dbReference>
<evidence type="ECO:0000313" key="3">
    <source>
        <dbReference type="EMBL" id="SNC62856.1"/>
    </source>
</evidence>
<feature type="region of interest" description="Disordered" evidence="1">
    <location>
        <begin position="183"/>
        <end position="205"/>
    </location>
</feature>
<evidence type="ECO:0000313" key="4">
    <source>
        <dbReference type="Proteomes" id="UP000197215"/>
    </source>
</evidence>
<protein>
    <submittedName>
        <fullName evidence="3">Phasin family protein</fullName>
    </submittedName>
</protein>
<gene>
    <name evidence="3" type="ORF">SAMN06295916_0761</name>
</gene>
<dbReference type="RefSeq" id="WP_165765048.1">
    <property type="nucleotide sequence ID" value="NZ_FYEX01000001.1"/>
</dbReference>
<dbReference type="EMBL" id="FYEX01000001">
    <property type="protein sequence ID" value="SNC62856.1"/>
    <property type="molecule type" value="Genomic_DNA"/>
</dbReference>